<dbReference type="Pfam" id="PF21700">
    <property type="entry name" value="EGF_DL_JAG"/>
    <property type="match status" value="1"/>
</dbReference>
<evidence type="ECO:0000256" key="8">
    <source>
        <dbReference type="ARBA" id="ARBA00022737"/>
    </source>
</evidence>
<feature type="domain" description="EGF-like" evidence="17">
    <location>
        <begin position="73"/>
        <end position="111"/>
    </location>
</feature>
<dbReference type="Ensembl" id="ENSPLAT00000028768.1">
    <property type="protein sequence ID" value="ENSPLAP00000025869.1"/>
    <property type="gene ID" value="ENSPLAG00000013725.1"/>
</dbReference>
<reference evidence="18" key="2">
    <citation type="submission" date="2025-09" db="UniProtKB">
        <authorList>
            <consortium name="Ensembl"/>
        </authorList>
    </citation>
    <scope>IDENTIFICATION</scope>
</reference>
<dbReference type="Proteomes" id="UP000261500">
    <property type="component" value="Unplaced"/>
</dbReference>
<dbReference type="FunFam" id="2.10.25.10:FF:000294">
    <property type="entry name" value="Delta-like protein"/>
    <property type="match status" value="1"/>
</dbReference>
<feature type="disulfide bond" evidence="14">
    <location>
        <begin position="474"/>
        <end position="483"/>
    </location>
</feature>
<feature type="disulfide bond" evidence="14">
    <location>
        <begin position="550"/>
        <end position="559"/>
    </location>
</feature>
<evidence type="ECO:0000256" key="6">
    <source>
        <dbReference type="ARBA" id="ARBA00022692"/>
    </source>
</evidence>
<dbReference type="PANTHER" id="PTHR24049">
    <property type="entry name" value="CRUMBS FAMILY MEMBER"/>
    <property type="match status" value="1"/>
</dbReference>
<keyword evidence="9" id="KW-0221">Differentiation</keyword>
<dbReference type="GO" id="GO:0030182">
    <property type="term" value="P:neuron differentiation"/>
    <property type="evidence" value="ECO:0007669"/>
    <property type="project" value="UniProtKB-ARBA"/>
</dbReference>
<dbReference type="InterPro" id="IPR000152">
    <property type="entry name" value="EGF-type_Asp/Asn_hydroxyl_site"/>
</dbReference>
<feature type="domain" description="EGF-like" evidence="17">
    <location>
        <begin position="172"/>
        <end position="208"/>
    </location>
</feature>
<evidence type="ECO:0000256" key="1">
    <source>
        <dbReference type="ARBA" id="ARBA00004247"/>
    </source>
</evidence>
<keyword evidence="2" id="KW-0217">Developmental protein</keyword>
<keyword evidence="8" id="KW-0677">Repeat</keyword>
<dbReference type="GO" id="GO:0003002">
    <property type="term" value="P:regionalization"/>
    <property type="evidence" value="ECO:0007669"/>
    <property type="project" value="UniProtKB-ARBA"/>
</dbReference>
<dbReference type="InterPro" id="IPR001881">
    <property type="entry name" value="EGF-like_Ca-bd_dom"/>
</dbReference>
<dbReference type="AlphaFoldDB" id="A0A3B3VM07"/>
<dbReference type="SMART" id="SM00181">
    <property type="entry name" value="EGF"/>
    <property type="match status" value="12"/>
</dbReference>
<evidence type="ECO:0000256" key="4">
    <source>
        <dbReference type="ARBA" id="ARBA00022536"/>
    </source>
</evidence>
<dbReference type="PRINTS" id="PR00010">
    <property type="entry name" value="EGFBLOOD"/>
</dbReference>
<evidence type="ECO:0000256" key="15">
    <source>
        <dbReference type="SAM" id="Coils"/>
    </source>
</evidence>
<dbReference type="Pfam" id="PF00093">
    <property type="entry name" value="VWC"/>
    <property type="match status" value="1"/>
</dbReference>
<dbReference type="PROSITE" id="PS00022">
    <property type="entry name" value="EGF_1"/>
    <property type="match status" value="11"/>
</dbReference>
<feature type="domain" description="EGF-like" evidence="17">
    <location>
        <begin position="231"/>
        <end position="267"/>
    </location>
</feature>
<comment type="subcellular location">
    <subcellularLocation>
        <location evidence="1">Apical cell membrane</location>
        <topology evidence="1">Single-pass type I membrane protein</topology>
    </subcellularLocation>
</comment>
<dbReference type="FunFam" id="2.10.25.10:FF:000109">
    <property type="entry name" value="Notch homolog 4, [Drosophila]"/>
    <property type="match status" value="1"/>
</dbReference>
<dbReference type="GO" id="GO:0009967">
    <property type="term" value="P:positive regulation of signal transduction"/>
    <property type="evidence" value="ECO:0007669"/>
    <property type="project" value="UniProtKB-ARBA"/>
</dbReference>
<dbReference type="InterPro" id="IPR026219">
    <property type="entry name" value="Jagged/Serrate"/>
</dbReference>
<feature type="domain" description="EGF-like" evidence="17">
    <location>
        <begin position="133"/>
        <end position="169"/>
    </location>
</feature>
<keyword evidence="6 16" id="KW-0812">Transmembrane</keyword>
<feature type="domain" description="EGF-like" evidence="17">
    <location>
        <begin position="334"/>
        <end position="370"/>
    </location>
</feature>
<evidence type="ECO:0000256" key="7">
    <source>
        <dbReference type="ARBA" id="ARBA00022729"/>
    </source>
</evidence>
<feature type="disulfide bond" evidence="14">
    <location>
        <begin position="101"/>
        <end position="110"/>
    </location>
</feature>
<feature type="transmembrane region" description="Helical" evidence="16">
    <location>
        <begin position="782"/>
        <end position="805"/>
    </location>
</feature>
<dbReference type="Gene3D" id="2.10.25.10">
    <property type="entry name" value="Laminin"/>
    <property type="match status" value="12"/>
</dbReference>
<dbReference type="Pfam" id="PF12661">
    <property type="entry name" value="hEGF"/>
    <property type="match status" value="3"/>
</dbReference>
<keyword evidence="7" id="KW-0732">Signal</keyword>
<feature type="domain" description="EGF-like" evidence="17">
    <location>
        <begin position="295"/>
        <end position="332"/>
    </location>
</feature>
<evidence type="ECO:0000256" key="2">
    <source>
        <dbReference type="ARBA" id="ARBA00022473"/>
    </source>
</evidence>
<evidence type="ECO:0000256" key="3">
    <source>
        <dbReference type="ARBA" id="ARBA00022475"/>
    </source>
</evidence>
<keyword evidence="4 14" id="KW-0245">EGF-like domain</keyword>
<dbReference type="PROSITE" id="PS50026">
    <property type="entry name" value="EGF_3"/>
    <property type="match status" value="11"/>
</dbReference>
<dbReference type="GO" id="GO:0005112">
    <property type="term" value="F:Notch binding"/>
    <property type="evidence" value="ECO:0007669"/>
    <property type="project" value="InterPro"/>
</dbReference>
<dbReference type="SUPFAM" id="SSF57603">
    <property type="entry name" value="FnI-like domain"/>
    <property type="match status" value="1"/>
</dbReference>
<sequence>SLKLLQIELLSTHHIYNSGAQCLIPMYSRCNYGWDGPLCDRCLPYPGCVHGTCTEPWQCTCEKNWGGLLCDKDLNYCGTNQPCKNGGTCMNTEPDEYDCACLDGYSGKNCEIGEYVINAGLVIISVLYVYISDTDECASAPCAHGGTCIDMENGFECLCPVQWTGKTCQIGVLNHCSSSPCRNGGRCHVHLEGFVCDCLPGFTGTTCEVRKVFNETSLNVPQLLISSLKVQNDPCNPNPCQNKAQCNSLAGDFYCSCPDDYEGKTCSELKDHCKTNQCEVIDSCTVAVATNDTQQVWHISSNVCGPHGRCISLPAGNFSCSCDLGFTGTYCHENINDCASYPCKNGGTCIDGISSFECVCPGGWEGDLCDVDVNECSSNPCQNGGQCVDLFHDFYCNCIDNWKGKNCHLRESQCDSNTCRNGGTCYDRGDSFLCHCPSGWAGNTCNTAKNSTCDSDPCENGGTCVGGELFTCICKDGWEGPTCAQNIDDCNPHPCYNGGICVDGVNWFRCECASGFAGPDCRININECQSSPCAEGSTCIDEISAYHCVCPPGQAGPQCQQFTGLGKSCRHAGLQYPHSSHWEEDCNACQCVNGEVHCSKVKCGRRPCILPNAVLPSVTSHQPCPGGLECVKHPFLTCLSPPCHQWGVCSTPDPPTPEHTQCEPHSGYLDNSCAHITLIFNRDKVPQGTAVENICSELRYLPVTQMLAVDRTLIILCDLSYYTRNAVEVAMSFEMDGQLKDNDCGYIQNAAAAITSALSKYHNSTILQAVVEARVEMQAECFLVPVLGVVFSLLWVFCLVVCVWWTRKRKKERERAALSEDTTVNNQLEPLRSNTPKENRDKDIQYECKKLIGPSDRTCDEADEEEQELEEDEEMVLGLGDKCLSHKCPIVGAQDRSTIIKAEVMCMTRSGPVKAPHRTAYNPKDNRCKNLNAAKFSEDITDLCV</sequence>
<evidence type="ECO:0000256" key="10">
    <source>
        <dbReference type="ARBA" id="ARBA00022989"/>
    </source>
</evidence>
<dbReference type="GO" id="GO:0051241">
    <property type="term" value="P:negative regulation of multicellular organismal process"/>
    <property type="evidence" value="ECO:0007669"/>
    <property type="project" value="UniProtKB-ARBA"/>
</dbReference>
<dbReference type="CDD" id="cd00054">
    <property type="entry name" value="EGF_CA"/>
    <property type="match status" value="10"/>
</dbReference>
<dbReference type="GO" id="GO:0007219">
    <property type="term" value="P:Notch signaling pathway"/>
    <property type="evidence" value="ECO:0007669"/>
    <property type="project" value="InterPro"/>
</dbReference>
<evidence type="ECO:0000313" key="18">
    <source>
        <dbReference type="Ensembl" id="ENSPLAP00000025869.1"/>
    </source>
</evidence>
<dbReference type="GO" id="GO:0051093">
    <property type="term" value="P:negative regulation of developmental process"/>
    <property type="evidence" value="ECO:0007669"/>
    <property type="project" value="UniProtKB-ARBA"/>
</dbReference>
<keyword evidence="3" id="KW-1003">Cell membrane</keyword>
<feature type="disulfide bond" evidence="14">
    <location>
        <begin position="398"/>
        <end position="407"/>
    </location>
</feature>
<dbReference type="InterPro" id="IPR056986">
    <property type="entry name" value="JAG1_1/2_dom"/>
</dbReference>
<dbReference type="GO" id="GO:0048468">
    <property type="term" value="P:cell development"/>
    <property type="evidence" value="ECO:0007669"/>
    <property type="project" value="UniProtKB-ARBA"/>
</dbReference>
<dbReference type="InterPro" id="IPR000742">
    <property type="entry name" value="EGF"/>
</dbReference>
<keyword evidence="13" id="KW-0325">Glycoprotein</keyword>
<keyword evidence="10 16" id="KW-1133">Transmembrane helix</keyword>
<evidence type="ECO:0000256" key="16">
    <source>
        <dbReference type="SAM" id="Phobius"/>
    </source>
</evidence>
<keyword evidence="12 14" id="KW-1015">Disulfide bond</keyword>
<evidence type="ECO:0000259" key="17">
    <source>
        <dbReference type="PROSITE" id="PS50026"/>
    </source>
</evidence>
<dbReference type="SUPFAM" id="SSF57196">
    <property type="entry name" value="EGF/Laminin"/>
    <property type="match status" value="11"/>
</dbReference>
<dbReference type="GO" id="GO:0048592">
    <property type="term" value="P:eye morphogenesis"/>
    <property type="evidence" value="ECO:0007669"/>
    <property type="project" value="UniProtKB-ARBA"/>
</dbReference>
<dbReference type="Pfam" id="PF00008">
    <property type="entry name" value="EGF"/>
    <property type="match status" value="7"/>
</dbReference>
<dbReference type="FunFam" id="2.10.25.10:FF:000061">
    <property type="entry name" value="Delta-like protein"/>
    <property type="match status" value="3"/>
</dbReference>
<evidence type="ECO:0000256" key="11">
    <source>
        <dbReference type="ARBA" id="ARBA00023136"/>
    </source>
</evidence>
<feature type="domain" description="EGF-like" evidence="17">
    <location>
        <begin position="410"/>
        <end position="446"/>
    </location>
</feature>
<keyword evidence="5" id="KW-0597">Phosphoprotein</keyword>
<evidence type="ECO:0000256" key="5">
    <source>
        <dbReference type="ARBA" id="ARBA00022553"/>
    </source>
</evidence>
<dbReference type="FunFam" id="2.10.25.10:FF:000018">
    <property type="entry name" value="Delta-like 1"/>
    <property type="match status" value="1"/>
</dbReference>
<protein>
    <submittedName>
        <fullName evidence="18">Protein jagged-2-like</fullName>
    </submittedName>
</protein>
<dbReference type="SMART" id="SM00215">
    <property type="entry name" value="VWC_out"/>
    <property type="match status" value="1"/>
</dbReference>
<feature type="domain" description="EGF-like" evidence="17">
    <location>
        <begin position="449"/>
        <end position="484"/>
    </location>
</feature>
<dbReference type="SMART" id="SM00179">
    <property type="entry name" value="EGF_CA"/>
    <property type="match status" value="11"/>
</dbReference>
<dbReference type="FunFam" id="2.10.25.10:FF:000565">
    <property type="entry name" value="Predicted protein"/>
    <property type="match status" value="1"/>
</dbReference>
<name>A0A3B3VM07_9TELE</name>
<dbReference type="InterPro" id="IPR001007">
    <property type="entry name" value="VWF_dom"/>
</dbReference>
<feature type="disulfide bond" evidence="14">
    <location>
        <begin position="257"/>
        <end position="266"/>
    </location>
</feature>
<dbReference type="InterPro" id="IPR018097">
    <property type="entry name" value="EGF_Ca-bd_CS"/>
</dbReference>
<evidence type="ECO:0000256" key="14">
    <source>
        <dbReference type="PROSITE-ProRule" id="PRU00076"/>
    </source>
</evidence>
<feature type="disulfide bond" evidence="14">
    <location>
        <begin position="436"/>
        <end position="445"/>
    </location>
</feature>
<evidence type="ECO:0000256" key="9">
    <source>
        <dbReference type="ARBA" id="ARBA00022782"/>
    </source>
</evidence>
<dbReference type="InterPro" id="IPR051022">
    <property type="entry name" value="Notch_Cell-Fate_Det"/>
</dbReference>
<evidence type="ECO:0000313" key="19">
    <source>
        <dbReference type="Proteomes" id="UP000261500"/>
    </source>
</evidence>
<feature type="disulfide bond" evidence="14">
    <location>
        <begin position="360"/>
        <end position="369"/>
    </location>
</feature>
<feature type="domain" description="EGF-like" evidence="17">
    <location>
        <begin position="372"/>
        <end position="408"/>
    </location>
</feature>
<feature type="disulfide bond" evidence="14">
    <location>
        <begin position="322"/>
        <end position="331"/>
    </location>
</feature>
<dbReference type="GO" id="GO:0008593">
    <property type="term" value="P:regulation of Notch signaling pathway"/>
    <property type="evidence" value="ECO:0007669"/>
    <property type="project" value="UniProtKB-ARBA"/>
</dbReference>
<comment type="caution">
    <text evidence="14">Lacks conserved residue(s) required for the propagation of feature annotation.</text>
</comment>
<accession>A0A3B3VM07</accession>
<dbReference type="GO" id="GO:0060255">
    <property type="term" value="P:regulation of macromolecule metabolic process"/>
    <property type="evidence" value="ECO:0007669"/>
    <property type="project" value="UniProtKB-ARBA"/>
</dbReference>
<feature type="disulfide bond" evidence="14">
    <location>
        <begin position="198"/>
        <end position="207"/>
    </location>
</feature>
<keyword evidence="15" id="KW-0175">Coiled coil</keyword>
<dbReference type="GeneTree" id="ENSGT00940000164854"/>
<dbReference type="PROSITE" id="PS01186">
    <property type="entry name" value="EGF_2"/>
    <property type="match status" value="7"/>
</dbReference>
<evidence type="ECO:0000256" key="13">
    <source>
        <dbReference type="ARBA" id="ARBA00023180"/>
    </source>
</evidence>
<dbReference type="PROSITE" id="PS00010">
    <property type="entry name" value="ASX_HYDROXYL"/>
    <property type="match status" value="6"/>
</dbReference>
<dbReference type="GO" id="GO:0005509">
    <property type="term" value="F:calcium ion binding"/>
    <property type="evidence" value="ECO:0007669"/>
    <property type="project" value="InterPro"/>
</dbReference>
<dbReference type="Pfam" id="PF23575">
    <property type="entry name" value="JAG1"/>
    <property type="match status" value="1"/>
</dbReference>
<dbReference type="PRINTS" id="PR02059">
    <property type="entry name" value="JAGGEDFAMILY"/>
</dbReference>
<dbReference type="InterPro" id="IPR013032">
    <property type="entry name" value="EGF-like_CS"/>
</dbReference>
<dbReference type="FunFam" id="2.10.25.10:FF:000117">
    <property type="entry name" value="Delta-like protein"/>
    <property type="match status" value="1"/>
</dbReference>
<feature type="disulfide bond" evidence="14">
    <location>
        <begin position="159"/>
        <end position="168"/>
    </location>
</feature>
<dbReference type="FunFam" id="2.10.25.10:FF:000122">
    <property type="entry name" value="Protein crumbs homolog 2"/>
    <property type="match status" value="1"/>
</dbReference>
<reference evidence="18" key="1">
    <citation type="submission" date="2025-08" db="UniProtKB">
        <authorList>
            <consortium name="Ensembl"/>
        </authorList>
    </citation>
    <scope>IDENTIFICATION</scope>
</reference>
<keyword evidence="11 16" id="KW-0472">Membrane</keyword>
<feature type="domain" description="EGF-like" evidence="17">
    <location>
        <begin position="524"/>
        <end position="560"/>
    </location>
</feature>
<organism evidence="18 19">
    <name type="scientific">Poecilia latipinna</name>
    <name type="common">sailfin molly</name>
    <dbReference type="NCBI Taxonomy" id="48699"/>
    <lineage>
        <taxon>Eukaryota</taxon>
        <taxon>Metazoa</taxon>
        <taxon>Chordata</taxon>
        <taxon>Craniata</taxon>
        <taxon>Vertebrata</taxon>
        <taxon>Euteleostomi</taxon>
        <taxon>Actinopterygii</taxon>
        <taxon>Neopterygii</taxon>
        <taxon>Teleostei</taxon>
        <taxon>Neoteleostei</taxon>
        <taxon>Acanthomorphata</taxon>
        <taxon>Ovalentaria</taxon>
        <taxon>Atherinomorphae</taxon>
        <taxon>Cyprinodontiformes</taxon>
        <taxon>Poeciliidae</taxon>
        <taxon>Poeciliinae</taxon>
        <taxon>Poecilia</taxon>
    </lineage>
</organism>
<feature type="coiled-coil region" evidence="15">
    <location>
        <begin position="855"/>
        <end position="882"/>
    </location>
</feature>
<dbReference type="PROSITE" id="PS01187">
    <property type="entry name" value="EGF_CA"/>
    <property type="match status" value="4"/>
</dbReference>
<keyword evidence="19" id="KW-1185">Reference proteome</keyword>
<feature type="domain" description="EGF-like" evidence="17">
    <location>
        <begin position="486"/>
        <end position="522"/>
    </location>
</feature>
<dbReference type="GO" id="GO:0080090">
    <property type="term" value="P:regulation of primary metabolic process"/>
    <property type="evidence" value="ECO:0007669"/>
    <property type="project" value="UniProtKB-ARBA"/>
</dbReference>
<feature type="disulfide bond" evidence="14">
    <location>
        <begin position="512"/>
        <end position="521"/>
    </location>
</feature>
<dbReference type="FunFam" id="2.10.25.10:FF:000824">
    <property type="entry name" value="Delta-like protein"/>
    <property type="match status" value="1"/>
</dbReference>
<proteinExistence type="predicted"/>
<evidence type="ECO:0000256" key="12">
    <source>
        <dbReference type="ARBA" id="ARBA00023157"/>
    </source>
</evidence>
<dbReference type="GO" id="GO:0016324">
    <property type="term" value="C:apical plasma membrane"/>
    <property type="evidence" value="ECO:0007669"/>
    <property type="project" value="UniProtKB-SubCell"/>
</dbReference>